<dbReference type="Pfam" id="PF02561">
    <property type="entry name" value="FliS"/>
    <property type="match status" value="1"/>
</dbReference>
<dbReference type="SUPFAM" id="SSF101116">
    <property type="entry name" value="Flagellar export chaperone FliS"/>
    <property type="match status" value="1"/>
</dbReference>
<accession>A0A177NMK5</accession>
<evidence type="ECO:0000256" key="5">
    <source>
        <dbReference type="ARBA" id="ARBA00023186"/>
    </source>
</evidence>
<dbReference type="Proteomes" id="UP000077857">
    <property type="component" value="Unassembled WGS sequence"/>
</dbReference>
<dbReference type="OrthoDB" id="9792010at2"/>
<evidence type="ECO:0000256" key="2">
    <source>
        <dbReference type="ARBA" id="ARBA00008787"/>
    </source>
</evidence>
<protein>
    <recommendedName>
        <fullName evidence="6">Flagellar secretion chaperone FliS</fullName>
    </recommendedName>
</protein>
<dbReference type="NCBIfam" id="TIGR00208">
    <property type="entry name" value="fliS"/>
    <property type="match status" value="1"/>
</dbReference>
<dbReference type="PIRSF" id="PIRSF039090">
    <property type="entry name" value="Flis"/>
    <property type="match status" value="1"/>
</dbReference>
<dbReference type="PANTHER" id="PTHR34773">
    <property type="entry name" value="FLAGELLAR SECRETION CHAPERONE FLIS"/>
    <property type="match status" value="1"/>
</dbReference>
<comment type="caution">
    <text evidence="7">The sequence shown here is derived from an EMBL/GenBank/DDBJ whole genome shotgun (WGS) entry which is preliminary data.</text>
</comment>
<dbReference type="GO" id="GO:0071973">
    <property type="term" value="P:bacterial-type flagellum-dependent cell motility"/>
    <property type="evidence" value="ECO:0007669"/>
    <property type="project" value="TreeGrafter"/>
</dbReference>
<proteinExistence type="inferred from homology"/>
<evidence type="ECO:0000256" key="6">
    <source>
        <dbReference type="PIRNR" id="PIRNR039090"/>
    </source>
</evidence>
<dbReference type="GO" id="GO:0044780">
    <property type="term" value="P:bacterial-type flagellum assembly"/>
    <property type="evidence" value="ECO:0007669"/>
    <property type="project" value="InterPro"/>
</dbReference>
<dbReference type="GO" id="GO:0005829">
    <property type="term" value="C:cytosol"/>
    <property type="evidence" value="ECO:0007669"/>
    <property type="project" value="UniProtKB-SubCell"/>
</dbReference>
<evidence type="ECO:0000256" key="3">
    <source>
        <dbReference type="ARBA" id="ARBA00022490"/>
    </source>
</evidence>
<comment type="subcellular location">
    <subcellularLocation>
        <location evidence="1 6">Cytoplasm</location>
        <location evidence="1 6">Cytosol</location>
    </subcellularLocation>
</comment>
<evidence type="ECO:0000313" key="8">
    <source>
        <dbReference type="Proteomes" id="UP000077857"/>
    </source>
</evidence>
<dbReference type="AlphaFoldDB" id="A0A177NMK5"/>
<keyword evidence="7" id="KW-0969">Cilium</keyword>
<evidence type="ECO:0000256" key="1">
    <source>
        <dbReference type="ARBA" id="ARBA00004514"/>
    </source>
</evidence>
<dbReference type="Gene3D" id="1.20.120.340">
    <property type="entry name" value="Flagellar protein FliS"/>
    <property type="match status" value="1"/>
</dbReference>
<sequence>MYAMAKTRNGARQYADVHTSSGLGEESPHRLIQMLMEGFLARINSAKGAIAHGDLEAKSIYISKAMGIIGGLNEAVDIEQGGDIAANLNQLYNYINLRLLQASGENSEQILDEVASLMKDIKEAWDAIG</sequence>
<dbReference type="InterPro" id="IPR036584">
    <property type="entry name" value="FliS_sf"/>
</dbReference>
<keyword evidence="7" id="KW-0966">Cell projection</keyword>
<organism evidence="7 8">
    <name type="scientific">Methylomonas koyamae</name>
    <dbReference type="NCBI Taxonomy" id="702114"/>
    <lineage>
        <taxon>Bacteria</taxon>
        <taxon>Pseudomonadati</taxon>
        <taxon>Pseudomonadota</taxon>
        <taxon>Gammaproteobacteria</taxon>
        <taxon>Methylococcales</taxon>
        <taxon>Methylococcaceae</taxon>
        <taxon>Methylomonas</taxon>
    </lineage>
</organism>
<keyword evidence="5" id="KW-0143">Chaperone</keyword>
<keyword evidence="4 6" id="KW-1005">Bacterial flagellum biogenesis</keyword>
<keyword evidence="3 6" id="KW-0963">Cytoplasm</keyword>
<dbReference type="EMBL" id="LUUJ01000049">
    <property type="protein sequence ID" value="OAI19366.1"/>
    <property type="molecule type" value="Genomic_DNA"/>
</dbReference>
<comment type="similarity">
    <text evidence="2 6">Belongs to the FliS family.</text>
</comment>
<keyword evidence="7" id="KW-0282">Flagellum</keyword>
<evidence type="ECO:0000313" key="7">
    <source>
        <dbReference type="EMBL" id="OAI19366.1"/>
    </source>
</evidence>
<evidence type="ECO:0000256" key="4">
    <source>
        <dbReference type="ARBA" id="ARBA00022795"/>
    </source>
</evidence>
<reference evidence="7 8" key="1">
    <citation type="submission" date="2016-03" db="EMBL/GenBank/DDBJ databases">
        <authorList>
            <person name="Ploux O."/>
        </authorList>
    </citation>
    <scope>NUCLEOTIDE SEQUENCE [LARGE SCALE GENOMIC DNA]</scope>
    <source>
        <strain evidence="7 8">R-45378</strain>
    </source>
</reference>
<dbReference type="PANTHER" id="PTHR34773:SF1">
    <property type="entry name" value="FLAGELLAR SECRETION CHAPERONE FLIS"/>
    <property type="match status" value="1"/>
</dbReference>
<dbReference type="CDD" id="cd16098">
    <property type="entry name" value="FliS"/>
    <property type="match status" value="1"/>
</dbReference>
<dbReference type="InterPro" id="IPR003713">
    <property type="entry name" value="FliS"/>
</dbReference>
<gene>
    <name evidence="7" type="ORF">A1507_07340</name>
</gene>
<name>A0A177NMK5_9GAMM</name>